<evidence type="ECO:0000313" key="1">
    <source>
        <dbReference type="EMBL" id="EUC29882.1"/>
    </source>
</evidence>
<accession>W6XR29</accession>
<protein>
    <submittedName>
        <fullName evidence="1">Uncharacterized protein</fullName>
    </submittedName>
</protein>
<dbReference type="KEGG" id="bze:COCCADRAFT_105383"/>
<sequence>KPPATQRRALPHDPRAHDHYANVILRIPWPCAHLVPCSTPTHPLALTTIQMASYL</sequence>
<keyword evidence="2" id="KW-1185">Reference proteome</keyword>
<dbReference type="RefSeq" id="XP_007715816.1">
    <property type="nucleotide sequence ID" value="XM_007717626.1"/>
</dbReference>
<name>W6XR29_COCC2</name>
<dbReference type="Proteomes" id="UP000053841">
    <property type="component" value="Unassembled WGS sequence"/>
</dbReference>
<proteinExistence type="predicted"/>
<dbReference type="EMBL" id="KI964725">
    <property type="protein sequence ID" value="EUC29882.1"/>
    <property type="molecule type" value="Genomic_DNA"/>
</dbReference>
<feature type="non-terminal residue" evidence="1">
    <location>
        <position position="1"/>
    </location>
</feature>
<dbReference type="GeneID" id="19143195"/>
<organism evidence="1 2">
    <name type="scientific">Cochliobolus carbonum (strain 26-R-13)</name>
    <name type="common">Maize leaf spot fungus</name>
    <name type="synonym">Bipolaris zeicola</name>
    <dbReference type="NCBI Taxonomy" id="930089"/>
    <lineage>
        <taxon>Eukaryota</taxon>
        <taxon>Fungi</taxon>
        <taxon>Dikarya</taxon>
        <taxon>Ascomycota</taxon>
        <taxon>Pezizomycotina</taxon>
        <taxon>Dothideomycetes</taxon>
        <taxon>Pleosporomycetidae</taxon>
        <taxon>Pleosporales</taxon>
        <taxon>Pleosporineae</taxon>
        <taxon>Pleosporaceae</taxon>
        <taxon>Bipolaris</taxon>
    </lineage>
</organism>
<gene>
    <name evidence="1" type="ORF">COCCADRAFT_105383</name>
</gene>
<evidence type="ECO:0000313" key="2">
    <source>
        <dbReference type="Proteomes" id="UP000053841"/>
    </source>
</evidence>
<dbReference type="AlphaFoldDB" id="W6XR29"/>
<reference evidence="1 2" key="1">
    <citation type="journal article" date="2013" name="PLoS Genet.">
        <title>Comparative genome structure, secondary metabolite, and effector coding capacity across Cochliobolus pathogens.</title>
        <authorList>
            <person name="Condon B.J."/>
            <person name="Leng Y."/>
            <person name="Wu D."/>
            <person name="Bushley K.E."/>
            <person name="Ohm R.A."/>
            <person name="Otillar R."/>
            <person name="Martin J."/>
            <person name="Schackwitz W."/>
            <person name="Grimwood J."/>
            <person name="MohdZainudin N."/>
            <person name="Xue C."/>
            <person name="Wang R."/>
            <person name="Manning V.A."/>
            <person name="Dhillon B."/>
            <person name="Tu Z.J."/>
            <person name="Steffenson B.J."/>
            <person name="Salamov A."/>
            <person name="Sun H."/>
            <person name="Lowry S."/>
            <person name="LaButti K."/>
            <person name="Han J."/>
            <person name="Copeland A."/>
            <person name="Lindquist E."/>
            <person name="Barry K."/>
            <person name="Schmutz J."/>
            <person name="Baker S.E."/>
            <person name="Ciuffetti L.M."/>
            <person name="Grigoriev I.V."/>
            <person name="Zhong S."/>
            <person name="Turgeon B.G."/>
        </authorList>
    </citation>
    <scope>NUCLEOTIDE SEQUENCE [LARGE SCALE GENOMIC DNA]</scope>
    <source>
        <strain evidence="1 2">26-R-13</strain>
    </source>
</reference>
<dbReference type="HOGENOM" id="CLU_3037832_0_0_1"/>